<feature type="region of interest" description="Disordered" evidence="7">
    <location>
        <begin position="173"/>
        <end position="198"/>
    </location>
</feature>
<organism evidence="8 9">
    <name type="scientific">Aldrovandia affinis</name>
    <dbReference type="NCBI Taxonomy" id="143900"/>
    <lineage>
        <taxon>Eukaryota</taxon>
        <taxon>Metazoa</taxon>
        <taxon>Chordata</taxon>
        <taxon>Craniata</taxon>
        <taxon>Vertebrata</taxon>
        <taxon>Euteleostomi</taxon>
        <taxon>Actinopterygii</taxon>
        <taxon>Neopterygii</taxon>
        <taxon>Teleostei</taxon>
        <taxon>Notacanthiformes</taxon>
        <taxon>Halosauridae</taxon>
        <taxon>Aldrovandia</taxon>
    </lineage>
</organism>
<comment type="caution">
    <text evidence="8">The sequence shown here is derived from an EMBL/GenBank/DDBJ whole genome shotgun (WGS) entry which is preliminary data.</text>
</comment>
<evidence type="ECO:0000313" key="9">
    <source>
        <dbReference type="Proteomes" id="UP001221898"/>
    </source>
</evidence>
<feature type="region of interest" description="Disordered" evidence="7">
    <location>
        <begin position="329"/>
        <end position="357"/>
    </location>
</feature>
<evidence type="ECO:0000256" key="5">
    <source>
        <dbReference type="ARBA" id="ARBA00023242"/>
    </source>
</evidence>
<feature type="compositionally biased region" description="Polar residues" evidence="7">
    <location>
        <begin position="47"/>
        <end position="56"/>
    </location>
</feature>
<evidence type="ECO:0000256" key="2">
    <source>
        <dbReference type="ARBA" id="ARBA00009418"/>
    </source>
</evidence>
<keyword evidence="6" id="KW-0687">Ribonucleoprotein</keyword>
<evidence type="ECO:0000256" key="4">
    <source>
        <dbReference type="ARBA" id="ARBA00022552"/>
    </source>
</evidence>
<sequence>MRIKTEAILADLDCSMASKRKQGILKRKLAPEAPGGMGPGDRAVSRGSKQSSSKTAGRQDVEEDSDDDQSSSENEAVEDASASADSDEEEEEEEVEEGAESDGSSDGEAGSDSGSEDGDSDTNEATQSGVQSDGRLQTEEDIKRELSTMSFEDIMALQSKVGRKMYNEVAYGAKSKAAHERKKRLNKNRPTEISAKRPAPFLRQVVHVKKSVLRDPRFDDLSGEYKPEIFEQTYGFIQDLKRKEMQVVQKRLRSVKSAKKKEQLELLLKRMVNQEKAHERQKMKREKELEMKRTHREMVGEGQRPFYLNKGDQRRLELAAKYGDLKRSGKLDNFLSKKRKRNAAKDRRKLPFQLKPQ</sequence>
<feature type="compositionally biased region" description="Basic residues" evidence="7">
    <location>
        <begin position="336"/>
        <end position="350"/>
    </location>
</feature>
<feature type="region of interest" description="Disordered" evidence="7">
    <location>
        <begin position="22"/>
        <end position="148"/>
    </location>
</feature>
<comment type="function">
    <text evidence="6">Component of the 90S pre-ribosome involved in the maturation of rRNAs. Required for early cleavages of the pre-RNAs in the 40S ribosomal subunit maturation pathway.</text>
</comment>
<dbReference type="Proteomes" id="UP001221898">
    <property type="component" value="Unassembled WGS sequence"/>
</dbReference>
<comment type="subcellular location">
    <subcellularLocation>
        <location evidence="1 6">Nucleus</location>
        <location evidence="1 6">Nucleolus</location>
    </subcellularLocation>
</comment>
<protein>
    <recommendedName>
        <fullName evidence="6">rRNA biogenesis protein RRP36</fullName>
    </recommendedName>
</protein>
<dbReference type="GO" id="GO:0030686">
    <property type="term" value="C:90S preribosome"/>
    <property type="evidence" value="ECO:0007669"/>
    <property type="project" value="TreeGrafter"/>
</dbReference>
<feature type="compositionally biased region" description="Acidic residues" evidence="7">
    <location>
        <begin position="61"/>
        <end position="78"/>
    </location>
</feature>
<keyword evidence="4 6" id="KW-0698">rRNA processing</keyword>
<dbReference type="EMBL" id="JAINUG010000309">
    <property type="protein sequence ID" value="KAJ8378827.1"/>
    <property type="molecule type" value="Genomic_DNA"/>
</dbReference>
<feature type="compositionally biased region" description="Basic and acidic residues" evidence="7">
    <location>
        <begin position="136"/>
        <end position="146"/>
    </location>
</feature>
<keyword evidence="3 6" id="KW-0690">Ribosome biogenesis</keyword>
<dbReference type="Pfam" id="PF06102">
    <property type="entry name" value="RRP36"/>
    <property type="match status" value="1"/>
</dbReference>
<dbReference type="InterPro" id="IPR009292">
    <property type="entry name" value="RRP36"/>
</dbReference>
<feature type="compositionally biased region" description="Basic and acidic residues" evidence="7">
    <location>
        <begin position="275"/>
        <end position="299"/>
    </location>
</feature>
<dbReference type="PANTHER" id="PTHR21738">
    <property type="entry name" value="RIBOSOMAL RNA PROCESSING PROTEIN 36 HOMOLOG"/>
    <property type="match status" value="1"/>
</dbReference>
<feature type="region of interest" description="Disordered" evidence="7">
    <location>
        <begin position="275"/>
        <end position="304"/>
    </location>
</feature>
<keyword evidence="9" id="KW-1185">Reference proteome</keyword>
<dbReference type="GO" id="GO:0005730">
    <property type="term" value="C:nucleolus"/>
    <property type="evidence" value="ECO:0007669"/>
    <property type="project" value="UniProtKB-SubCell"/>
</dbReference>
<name>A0AAD7REP2_9TELE</name>
<reference evidence="8" key="1">
    <citation type="journal article" date="2023" name="Science">
        <title>Genome structures resolve the early diversification of teleost fishes.</title>
        <authorList>
            <person name="Parey E."/>
            <person name="Louis A."/>
            <person name="Montfort J."/>
            <person name="Bouchez O."/>
            <person name="Roques C."/>
            <person name="Iampietro C."/>
            <person name="Lluch J."/>
            <person name="Castinel A."/>
            <person name="Donnadieu C."/>
            <person name="Desvignes T."/>
            <person name="Floi Bucao C."/>
            <person name="Jouanno E."/>
            <person name="Wen M."/>
            <person name="Mejri S."/>
            <person name="Dirks R."/>
            <person name="Jansen H."/>
            <person name="Henkel C."/>
            <person name="Chen W.J."/>
            <person name="Zahm M."/>
            <person name="Cabau C."/>
            <person name="Klopp C."/>
            <person name="Thompson A.W."/>
            <person name="Robinson-Rechavi M."/>
            <person name="Braasch I."/>
            <person name="Lecointre G."/>
            <person name="Bobe J."/>
            <person name="Postlethwait J.H."/>
            <person name="Berthelot C."/>
            <person name="Roest Crollius H."/>
            <person name="Guiguen Y."/>
        </authorList>
    </citation>
    <scope>NUCLEOTIDE SEQUENCE</scope>
    <source>
        <strain evidence="8">NC1722</strain>
    </source>
</reference>
<evidence type="ECO:0000313" key="8">
    <source>
        <dbReference type="EMBL" id="KAJ8378827.1"/>
    </source>
</evidence>
<evidence type="ECO:0000256" key="3">
    <source>
        <dbReference type="ARBA" id="ARBA00022517"/>
    </source>
</evidence>
<gene>
    <name evidence="8" type="ORF">AAFF_G00233960</name>
</gene>
<evidence type="ECO:0000256" key="1">
    <source>
        <dbReference type="ARBA" id="ARBA00004604"/>
    </source>
</evidence>
<proteinExistence type="inferred from homology"/>
<keyword evidence="5 6" id="KW-0539">Nucleus</keyword>
<evidence type="ECO:0000256" key="7">
    <source>
        <dbReference type="SAM" id="MobiDB-lite"/>
    </source>
</evidence>
<dbReference type="PANTHER" id="PTHR21738:SF0">
    <property type="entry name" value="RIBOSOMAL RNA PROCESSING PROTEIN 36 HOMOLOG"/>
    <property type="match status" value="1"/>
</dbReference>
<dbReference type="GO" id="GO:0000462">
    <property type="term" value="P:maturation of SSU-rRNA from tricistronic rRNA transcript (SSU-rRNA, 5.8S rRNA, LSU-rRNA)"/>
    <property type="evidence" value="ECO:0007669"/>
    <property type="project" value="TreeGrafter"/>
</dbReference>
<feature type="compositionally biased region" description="Polar residues" evidence="7">
    <location>
        <begin position="123"/>
        <end position="135"/>
    </location>
</feature>
<dbReference type="AlphaFoldDB" id="A0AAD7REP2"/>
<comment type="subunit">
    <text evidence="6">Associates with 90S and pre-40S pre-ribosomal particles.</text>
</comment>
<accession>A0AAD7REP2</accession>
<evidence type="ECO:0000256" key="6">
    <source>
        <dbReference type="RuleBase" id="RU368027"/>
    </source>
</evidence>
<comment type="similarity">
    <text evidence="2 6">Belongs to the RRP36 family.</text>
</comment>
<feature type="compositionally biased region" description="Acidic residues" evidence="7">
    <location>
        <begin position="85"/>
        <end position="105"/>
    </location>
</feature>